<evidence type="ECO:0000313" key="5">
    <source>
        <dbReference type="EnsemblMetazoa" id="tetur16g00490.1"/>
    </source>
</evidence>
<evidence type="ECO:0000313" key="6">
    <source>
        <dbReference type="Proteomes" id="UP000015104"/>
    </source>
</evidence>
<dbReference type="GO" id="GO:0006355">
    <property type="term" value="P:regulation of DNA-templated transcription"/>
    <property type="evidence" value="ECO:0007669"/>
    <property type="project" value="InterPro"/>
</dbReference>
<dbReference type="EMBL" id="CAEY01000275">
    <property type="status" value="NOT_ANNOTATED_CDS"/>
    <property type="molecule type" value="Genomic_DNA"/>
</dbReference>
<name>T1KNC6_TETUR</name>
<evidence type="ECO:0000256" key="4">
    <source>
        <dbReference type="SAM" id="Phobius"/>
    </source>
</evidence>
<feature type="transmembrane region" description="Helical" evidence="4">
    <location>
        <begin position="6"/>
        <end position="25"/>
    </location>
</feature>
<keyword evidence="2 3" id="KW-0175">Coiled coil</keyword>
<evidence type="ECO:0000256" key="1">
    <source>
        <dbReference type="ARBA" id="ARBA00008275"/>
    </source>
</evidence>
<dbReference type="PANTHER" id="PTHR19212:SF0">
    <property type="entry name" value="LD07988P"/>
    <property type="match status" value="1"/>
</dbReference>
<dbReference type="AlphaFoldDB" id="T1KNC6"/>
<dbReference type="Gene3D" id="1.20.5.4090">
    <property type="match status" value="1"/>
</dbReference>
<dbReference type="PANTHER" id="PTHR19212">
    <property type="entry name" value="LEUCINE RICH REPEAT IN FLII INTERACTING PROTEIN"/>
    <property type="match status" value="1"/>
</dbReference>
<dbReference type="HOGENOM" id="CLU_767979_0_0_1"/>
<protein>
    <submittedName>
        <fullName evidence="5">Uncharacterized protein</fullName>
    </submittedName>
</protein>
<reference evidence="5" key="2">
    <citation type="submission" date="2015-06" db="UniProtKB">
        <authorList>
            <consortium name="EnsemblMetazoa"/>
        </authorList>
    </citation>
    <scope>IDENTIFICATION</scope>
</reference>
<comment type="similarity">
    <text evidence="1">Belongs to the LRRFIP family.</text>
</comment>
<organism evidence="5 6">
    <name type="scientific">Tetranychus urticae</name>
    <name type="common">Two-spotted spider mite</name>
    <dbReference type="NCBI Taxonomy" id="32264"/>
    <lineage>
        <taxon>Eukaryota</taxon>
        <taxon>Metazoa</taxon>
        <taxon>Ecdysozoa</taxon>
        <taxon>Arthropoda</taxon>
        <taxon>Chelicerata</taxon>
        <taxon>Arachnida</taxon>
        <taxon>Acari</taxon>
        <taxon>Acariformes</taxon>
        <taxon>Trombidiformes</taxon>
        <taxon>Prostigmata</taxon>
        <taxon>Eleutherengona</taxon>
        <taxon>Raphignathae</taxon>
        <taxon>Tetranychoidea</taxon>
        <taxon>Tetranychidae</taxon>
        <taxon>Tetranychus</taxon>
    </lineage>
</organism>
<dbReference type="Pfam" id="PF09738">
    <property type="entry name" value="LRRFIP"/>
    <property type="match status" value="1"/>
</dbReference>
<evidence type="ECO:0000256" key="3">
    <source>
        <dbReference type="SAM" id="Coils"/>
    </source>
</evidence>
<keyword evidence="6" id="KW-1185">Reference proteome</keyword>
<keyword evidence="4" id="KW-1133">Transmembrane helix</keyword>
<accession>T1KNC6</accession>
<dbReference type="STRING" id="32264.T1KNC6"/>
<dbReference type="EnsemblMetazoa" id="tetur16g00490.1">
    <property type="protein sequence ID" value="tetur16g00490.1"/>
    <property type="gene ID" value="tetur16g00490"/>
</dbReference>
<dbReference type="Proteomes" id="UP000015104">
    <property type="component" value="Unassembled WGS sequence"/>
</dbReference>
<keyword evidence="4" id="KW-0812">Transmembrane</keyword>
<feature type="coiled-coil region" evidence="3">
    <location>
        <begin position="194"/>
        <end position="296"/>
    </location>
</feature>
<reference evidence="6" key="1">
    <citation type="submission" date="2011-08" db="EMBL/GenBank/DDBJ databases">
        <authorList>
            <person name="Rombauts S."/>
        </authorList>
    </citation>
    <scope>NUCLEOTIDE SEQUENCE</scope>
    <source>
        <strain evidence="6">London</strain>
    </source>
</reference>
<dbReference type="InterPro" id="IPR019139">
    <property type="entry name" value="LRRFIP1/2"/>
</dbReference>
<sequence>MLDYIINFCCLINCAGFSVFSRFVSRRLSRKRKEMNADDPDDSDGKYRRILLANTLLDNERQVYSFEVDNIRDEYSILEDDYLNERRLLRDKTRAHDLLTRDYAKLKDSCLYLEHCISQRDGILEKNGLSYLQLKPFRSFCDIKTVAHCDEDSNDDFNGDEFDSAPLNSSVVLVDNPSSPIDQFVISFFNQYDQSTLESKLKELINEKMTLNKAAEKLREDVKCKRQENLDLEEKVFADSFNFIDSSDIVSLEAQKENIRLLNEYRDKLTRTNEETKRLKEKLTYLESELDRLKSRHHDAEFSEIQLNKNKRQSLRKCNLDFYYLFHEFKLINQNGVTSICYLYLTMIITFDCQPKVDCLV</sequence>
<evidence type="ECO:0000256" key="2">
    <source>
        <dbReference type="ARBA" id="ARBA00023054"/>
    </source>
</evidence>
<proteinExistence type="inferred from homology"/>
<keyword evidence="4" id="KW-0472">Membrane</keyword>